<keyword evidence="2" id="KW-1003">Cell membrane</keyword>
<evidence type="ECO:0000256" key="3">
    <source>
        <dbReference type="ARBA" id="ARBA00022692"/>
    </source>
</evidence>
<evidence type="ECO:0000313" key="9">
    <source>
        <dbReference type="Proteomes" id="UP000182412"/>
    </source>
</evidence>
<dbReference type="PANTHER" id="PTHR35007:SF1">
    <property type="entry name" value="PILUS ASSEMBLY PROTEIN"/>
    <property type="match status" value="1"/>
</dbReference>
<reference evidence="8 9" key="1">
    <citation type="submission" date="2016-10" db="EMBL/GenBank/DDBJ databases">
        <authorList>
            <person name="de Groot N.N."/>
        </authorList>
    </citation>
    <scope>NUCLEOTIDE SEQUENCE [LARGE SCALE GENOMIC DNA]</scope>
    <source>
        <strain evidence="8 9">S137</strain>
    </source>
</reference>
<sequence>MRIVLALAVTLLSLSLFLMLIRIRMRQRTDLVNRMEYFSGAAMRLRQQELRGQRAKTAARDGIRNFVQRAGAWLEHIQHRGNPLDFKMQQADWPLLGSEFEVILGLIGGLCAAITLAATLELLWAIAAFAGGVMLGVMFLNIYIKRRQKAFTNQLGDMLTMVANALRAGFSFMQAFELIAREMDAPIGREVQKVVSEVNIGVDLETALDNMQKRVNSPDFELVVTAVLIQRQVGGNLAQILDTISDTISERIRMRREVMALTAQGRASGIVLASLPIALAFLLSVINPTYLQPLFTEPIGRMCIAAAVILEIVGYLVIQRIVNIKI</sequence>
<keyword evidence="4 6" id="KW-1133">Transmembrane helix</keyword>
<dbReference type="InterPro" id="IPR018076">
    <property type="entry name" value="T2SS_GspF_dom"/>
</dbReference>
<dbReference type="Pfam" id="PF00482">
    <property type="entry name" value="T2SSF"/>
    <property type="match status" value="1"/>
</dbReference>
<dbReference type="GO" id="GO:0005886">
    <property type="term" value="C:plasma membrane"/>
    <property type="evidence" value="ECO:0007669"/>
    <property type="project" value="UniProtKB-SubCell"/>
</dbReference>
<feature type="transmembrane region" description="Helical" evidence="6">
    <location>
        <begin position="298"/>
        <end position="318"/>
    </location>
</feature>
<dbReference type="RefSeq" id="WP_074570725.1">
    <property type="nucleotide sequence ID" value="NZ_FNJQ01000001.1"/>
</dbReference>
<feature type="domain" description="Type II secretion system protein GspF" evidence="7">
    <location>
        <begin position="159"/>
        <end position="283"/>
    </location>
</feature>
<evidence type="ECO:0000256" key="6">
    <source>
        <dbReference type="SAM" id="Phobius"/>
    </source>
</evidence>
<comment type="subcellular location">
    <subcellularLocation>
        <location evidence="1">Cell membrane</location>
        <topology evidence="1">Multi-pass membrane protein</topology>
    </subcellularLocation>
</comment>
<keyword evidence="3 6" id="KW-0812">Transmembrane</keyword>
<evidence type="ECO:0000256" key="2">
    <source>
        <dbReference type="ARBA" id="ARBA00022475"/>
    </source>
</evidence>
<evidence type="ECO:0000259" key="7">
    <source>
        <dbReference type="Pfam" id="PF00482"/>
    </source>
</evidence>
<feature type="transmembrane region" description="Helical" evidence="6">
    <location>
        <begin position="95"/>
        <end position="116"/>
    </location>
</feature>
<dbReference type="AlphaFoldDB" id="A0A1H0MDS3"/>
<dbReference type="InterPro" id="IPR042094">
    <property type="entry name" value="T2SS_GspF_sf"/>
</dbReference>
<evidence type="ECO:0000256" key="5">
    <source>
        <dbReference type="ARBA" id="ARBA00023136"/>
    </source>
</evidence>
<feature type="transmembrane region" description="Helical" evidence="6">
    <location>
        <begin position="6"/>
        <end position="25"/>
    </location>
</feature>
<dbReference type="Gene3D" id="1.20.81.30">
    <property type="entry name" value="Type II secretion system (T2SS), domain F"/>
    <property type="match status" value="1"/>
</dbReference>
<evidence type="ECO:0000313" key="8">
    <source>
        <dbReference type="EMBL" id="SDO78598.1"/>
    </source>
</evidence>
<accession>A0A1H0MDS3</accession>
<gene>
    <name evidence="8" type="ORF">SAMN05216366_101129</name>
</gene>
<feature type="transmembrane region" description="Helical" evidence="6">
    <location>
        <begin position="122"/>
        <end position="144"/>
    </location>
</feature>
<feature type="transmembrane region" description="Helical" evidence="6">
    <location>
        <begin position="263"/>
        <end position="286"/>
    </location>
</feature>
<dbReference type="PANTHER" id="PTHR35007">
    <property type="entry name" value="INTEGRAL MEMBRANE PROTEIN-RELATED"/>
    <property type="match status" value="1"/>
</dbReference>
<protein>
    <submittedName>
        <fullName evidence="8">Tight adherence protein B</fullName>
    </submittedName>
</protein>
<proteinExistence type="predicted"/>
<keyword evidence="5 6" id="KW-0472">Membrane</keyword>
<dbReference type="OrthoDB" id="9803381at2"/>
<organism evidence="8 9">
    <name type="scientific">Selenomonas ruminantium</name>
    <dbReference type="NCBI Taxonomy" id="971"/>
    <lineage>
        <taxon>Bacteria</taxon>
        <taxon>Bacillati</taxon>
        <taxon>Bacillota</taxon>
        <taxon>Negativicutes</taxon>
        <taxon>Selenomonadales</taxon>
        <taxon>Selenomonadaceae</taxon>
        <taxon>Selenomonas</taxon>
    </lineage>
</organism>
<evidence type="ECO:0000256" key="4">
    <source>
        <dbReference type="ARBA" id="ARBA00022989"/>
    </source>
</evidence>
<dbReference type="EMBL" id="FNJQ01000001">
    <property type="protein sequence ID" value="SDO78598.1"/>
    <property type="molecule type" value="Genomic_DNA"/>
</dbReference>
<dbReference type="Proteomes" id="UP000182412">
    <property type="component" value="Unassembled WGS sequence"/>
</dbReference>
<evidence type="ECO:0000256" key="1">
    <source>
        <dbReference type="ARBA" id="ARBA00004651"/>
    </source>
</evidence>
<name>A0A1H0MDS3_SELRU</name>